<evidence type="ECO:0000313" key="2">
    <source>
        <dbReference type="EMBL" id="KAF3435211.1"/>
    </source>
</evidence>
<dbReference type="PANTHER" id="PTHR31170">
    <property type="entry name" value="BNAC04G53230D PROTEIN"/>
    <property type="match status" value="1"/>
</dbReference>
<feature type="transmembrane region" description="Helical" evidence="1">
    <location>
        <begin position="395"/>
        <end position="418"/>
    </location>
</feature>
<accession>A0A8K0DUY3</accession>
<evidence type="ECO:0000313" key="3">
    <source>
        <dbReference type="Proteomes" id="UP000796880"/>
    </source>
</evidence>
<dbReference type="AlphaFoldDB" id="A0A8K0DUY3"/>
<organism evidence="2 3">
    <name type="scientific">Rhamnella rubrinervis</name>
    <dbReference type="NCBI Taxonomy" id="2594499"/>
    <lineage>
        <taxon>Eukaryota</taxon>
        <taxon>Viridiplantae</taxon>
        <taxon>Streptophyta</taxon>
        <taxon>Embryophyta</taxon>
        <taxon>Tracheophyta</taxon>
        <taxon>Spermatophyta</taxon>
        <taxon>Magnoliopsida</taxon>
        <taxon>eudicotyledons</taxon>
        <taxon>Gunneridae</taxon>
        <taxon>Pentapetalae</taxon>
        <taxon>rosids</taxon>
        <taxon>fabids</taxon>
        <taxon>Rosales</taxon>
        <taxon>Rhamnaceae</taxon>
        <taxon>rhamnoid group</taxon>
        <taxon>Rhamneae</taxon>
        <taxon>Rhamnella</taxon>
    </lineage>
</organism>
<dbReference type="EMBL" id="VOIH02000010">
    <property type="protein sequence ID" value="KAF3435211.1"/>
    <property type="molecule type" value="Genomic_DNA"/>
</dbReference>
<comment type="caution">
    <text evidence="2">The sequence shown here is derived from an EMBL/GenBank/DDBJ whole genome shotgun (WGS) entry which is preliminary data.</text>
</comment>
<evidence type="ECO:0000256" key="1">
    <source>
        <dbReference type="SAM" id="Phobius"/>
    </source>
</evidence>
<proteinExistence type="predicted"/>
<dbReference type="OrthoDB" id="591587at2759"/>
<sequence length="432" mass="51115">MEDEDETLANSIKANLYSDSPLSAKCCIFRVPEVLRRSYENVYEPDIVAIGPFHRGKKILQPMENVKRWYLESHLKSMNINILSLIKGIKELEKDARECYQEPIELNQRDFIEMMIIDGFFLIQLFRKEADFDLRSKDDPIFNMACMHKYLYHDLLLLENQLPWFILETLFNLIKPNDHKNFSLIELVLNFFRTYFSMTNRYETRFRMDIENLHILDLIRHVLVSSYSDADHTSTSIDKAVEDKPDLIPCVTRLLGTGVIFTKGSPDSMMNIEFENGIFVVPPLSIHETTEPLFRNLIAFEQCYHSCDNKITSYAILMDSLINTSRDVEYLSEQGIIDNWLSAEDASHFFNRLYINTFVTDFYYAKLCKRVNSYYKTKWHRWKATLMRDYFRTPWTIISILAACLLLALVVLHTFYTIKLYYSYNFHRIPHK</sequence>
<protein>
    <submittedName>
        <fullName evidence="2">Uncharacterized protein</fullName>
    </submittedName>
</protein>
<dbReference type="Proteomes" id="UP000796880">
    <property type="component" value="Unassembled WGS sequence"/>
</dbReference>
<keyword evidence="1" id="KW-0472">Membrane</keyword>
<keyword evidence="3" id="KW-1185">Reference proteome</keyword>
<dbReference type="Pfam" id="PF03140">
    <property type="entry name" value="DUF247"/>
    <property type="match status" value="1"/>
</dbReference>
<gene>
    <name evidence="2" type="ORF">FNV43_RR22298</name>
</gene>
<dbReference type="InterPro" id="IPR004158">
    <property type="entry name" value="DUF247_pln"/>
</dbReference>
<name>A0A8K0DUY3_9ROSA</name>
<reference evidence="2" key="1">
    <citation type="submission" date="2020-03" db="EMBL/GenBank/DDBJ databases">
        <title>A high-quality chromosome-level genome assembly of a woody plant with both climbing and erect habits, Rhamnella rubrinervis.</title>
        <authorList>
            <person name="Lu Z."/>
            <person name="Yang Y."/>
            <person name="Zhu X."/>
            <person name="Sun Y."/>
        </authorList>
    </citation>
    <scope>NUCLEOTIDE SEQUENCE</scope>
    <source>
        <strain evidence="2">BYM</strain>
        <tissue evidence="2">Leaf</tissue>
    </source>
</reference>
<keyword evidence="1" id="KW-0812">Transmembrane</keyword>
<keyword evidence="1" id="KW-1133">Transmembrane helix</keyword>
<dbReference type="PANTHER" id="PTHR31170:SF17">
    <property type="match status" value="1"/>
</dbReference>